<evidence type="ECO:0000256" key="1">
    <source>
        <dbReference type="SAM" id="MobiDB-lite"/>
    </source>
</evidence>
<name>A0A8D8T6J9_9HEMI</name>
<evidence type="ECO:0000313" key="2">
    <source>
        <dbReference type="EMBL" id="CAG6678807.1"/>
    </source>
</evidence>
<accession>A0A8D8T6J9</accession>
<feature type="region of interest" description="Disordered" evidence="1">
    <location>
        <begin position="1"/>
        <end position="20"/>
    </location>
</feature>
<feature type="compositionally biased region" description="Polar residues" evidence="1">
    <location>
        <begin position="1"/>
        <end position="11"/>
    </location>
</feature>
<dbReference type="AlphaFoldDB" id="A0A8D8T6J9"/>
<dbReference type="EMBL" id="HBUF01247077">
    <property type="protein sequence ID" value="CAG6678808.1"/>
    <property type="molecule type" value="Transcribed_RNA"/>
</dbReference>
<sequence length="126" mass="13928">MPTSDNPSLDNVNDENKDFNIETSIPNIKIKELEADDNNIQVKDSNPKSDEVSNIKTNEPNLTGKTCIVQTNEPIISGEEVETNQAFRDIVDNAMVEVTPPATGHTTHAGAFGDYFHAKRNKTKIM</sequence>
<proteinExistence type="predicted"/>
<reference evidence="2" key="1">
    <citation type="submission" date="2021-05" db="EMBL/GenBank/DDBJ databases">
        <authorList>
            <person name="Alioto T."/>
            <person name="Alioto T."/>
            <person name="Gomez Garrido J."/>
        </authorList>
    </citation>
    <scope>NUCLEOTIDE SEQUENCE</scope>
</reference>
<organism evidence="2">
    <name type="scientific">Cacopsylla melanoneura</name>
    <dbReference type="NCBI Taxonomy" id="428564"/>
    <lineage>
        <taxon>Eukaryota</taxon>
        <taxon>Metazoa</taxon>
        <taxon>Ecdysozoa</taxon>
        <taxon>Arthropoda</taxon>
        <taxon>Hexapoda</taxon>
        <taxon>Insecta</taxon>
        <taxon>Pterygota</taxon>
        <taxon>Neoptera</taxon>
        <taxon>Paraneoptera</taxon>
        <taxon>Hemiptera</taxon>
        <taxon>Sternorrhyncha</taxon>
        <taxon>Psylloidea</taxon>
        <taxon>Psyllidae</taxon>
        <taxon>Psyllinae</taxon>
        <taxon>Cacopsylla</taxon>
    </lineage>
</organism>
<protein>
    <submittedName>
        <fullName evidence="2">Uncharacterized protein</fullName>
    </submittedName>
</protein>
<dbReference type="EMBL" id="HBUF01247076">
    <property type="protein sequence ID" value="CAG6678807.1"/>
    <property type="molecule type" value="Transcribed_RNA"/>
</dbReference>